<dbReference type="Proteomes" id="UP000037035">
    <property type="component" value="Unassembled WGS sequence"/>
</dbReference>
<keyword evidence="2" id="KW-1185">Reference proteome</keyword>
<organism evidence="1 2">
    <name type="scientific">Puccinia sorghi</name>
    <dbReference type="NCBI Taxonomy" id="27349"/>
    <lineage>
        <taxon>Eukaryota</taxon>
        <taxon>Fungi</taxon>
        <taxon>Dikarya</taxon>
        <taxon>Basidiomycota</taxon>
        <taxon>Pucciniomycotina</taxon>
        <taxon>Pucciniomycetes</taxon>
        <taxon>Pucciniales</taxon>
        <taxon>Pucciniaceae</taxon>
        <taxon>Puccinia</taxon>
    </lineage>
</organism>
<gene>
    <name evidence="1" type="ORF">VP01_1821g1</name>
</gene>
<dbReference type="EMBL" id="LAVV01006639">
    <property type="protein sequence ID" value="KNZ58992.1"/>
    <property type="molecule type" value="Genomic_DNA"/>
</dbReference>
<name>A0A0L6VEL2_9BASI</name>
<dbReference type="AlphaFoldDB" id="A0A0L6VEL2"/>
<sequence>MEAVMLPLYGAPLWATLSNATKVRNLANKINNNLMAIYTLGTFKSTPVEWHKLNSPVKGTEQMIKTTSFNFFARKIICKRRDTKIQDLLAARGLCQEGWRAPMWRRSIFTHQGRGHWENKPADKLVKI</sequence>
<evidence type="ECO:0000313" key="1">
    <source>
        <dbReference type="EMBL" id="KNZ58992.1"/>
    </source>
</evidence>
<proteinExistence type="predicted"/>
<protein>
    <submittedName>
        <fullName evidence="1">Uncharacterized protein</fullName>
    </submittedName>
</protein>
<reference evidence="1 2" key="1">
    <citation type="submission" date="2015-08" db="EMBL/GenBank/DDBJ databases">
        <title>Next Generation Sequencing and Analysis of the Genome of Puccinia sorghi L Schw, the Causal Agent of Maize Common Rust.</title>
        <authorList>
            <person name="Rochi L."/>
            <person name="Burguener G."/>
            <person name="Darino M."/>
            <person name="Turjanski A."/>
            <person name="Kreff E."/>
            <person name="Dieguez M.J."/>
            <person name="Sacco F."/>
        </authorList>
    </citation>
    <scope>NUCLEOTIDE SEQUENCE [LARGE SCALE GENOMIC DNA]</scope>
    <source>
        <strain evidence="1 2">RO10H11247</strain>
    </source>
</reference>
<accession>A0A0L6VEL2</accession>
<dbReference type="VEuPathDB" id="FungiDB:VP01_1821g1"/>
<comment type="caution">
    <text evidence="1">The sequence shown here is derived from an EMBL/GenBank/DDBJ whole genome shotgun (WGS) entry which is preliminary data.</text>
</comment>
<evidence type="ECO:0000313" key="2">
    <source>
        <dbReference type="Proteomes" id="UP000037035"/>
    </source>
</evidence>